<name>A0AB35RRU2_9ENTR</name>
<dbReference type="Proteomes" id="UP001286589">
    <property type="component" value="Unassembled WGS sequence"/>
</dbReference>
<evidence type="ECO:0000256" key="3">
    <source>
        <dbReference type="ARBA" id="ARBA00022729"/>
    </source>
</evidence>
<comment type="caution">
    <text evidence="7">The sequence shown here is derived from an EMBL/GenBank/DDBJ whole genome shotgun (WGS) entry which is preliminary data.</text>
</comment>
<keyword evidence="4" id="KW-0281">Fimbrium</keyword>
<dbReference type="AlphaFoldDB" id="A0AB35RRU2"/>
<dbReference type="GO" id="GO:0043709">
    <property type="term" value="P:cell adhesion involved in single-species biofilm formation"/>
    <property type="evidence" value="ECO:0007669"/>
    <property type="project" value="TreeGrafter"/>
</dbReference>
<dbReference type="RefSeq" id="WP_229223078.1">
    <property type="nucleotide sequence ID" value="NZ_JAWJAC010000002.1"/>
</dbReference>
<dbReference type="InterPro" id="IPR050263">
    <property type="entry name" value="Bact_Fimbrial_Adh_Pro"/>
</dbReference>
<evidence type="ECO:0000259" key="6">
    <source>
        <dbReference type="Pfam" id="PF00419"/>
    </source>
</evidence>
<keyword evidence="8" id="KW-1185">Reference proteome</keyword>
<sequence>MKYLSIFLKLAILAILIIMSPLTRAGCTANPPTNFDITLPSKTFTVSRNQPPGPIGSELYFPGPGITNYASCALPNTTYELIGFLSPMTKVTHPLLPDDVYKTSLEGIGFQIRSVWSNSVIIGNDPRLYFTIGPNYTGGGGGLWLSNIYIQFYVTGTVTNGDVTLPSPLVGGWVTTSLSTSDGALFQNVNIKGGPITVNVAACKTPDIHVDLQKHASSDFPTVGATSPATPFNFEIQNCDPNINSVNYTFKPAPGVSLVSDGNSDQHITLDSASSASGVGIQVLYNNDTLVPFNSKITYTGYNKTTGGSYTIPMKARYIRTGAVTAGTANSAVEFIMTYE</sequence>
<dbReference type="PANTHER" id="PTHR33420">
    <property type="entry name" value="FIMBRIAL SUBUNIT ELFA-RELATED"/>
    <property type="match status" value="1"/>
</dbReference>
<evidence type="ECO:0000256" key="2">
    <source>
        <dbReference type="ARBA" id="ARBA00006671"/>
    </source>
</evidence>
<evidence type="ECO:0000313" key="8">
    <source>
        <dbReference type="Proteomes" id="UP001286589"/>
    </source>
</evidence>
<comment type="similarity">
    <text evidence="2">Belongs to the fimbrial protein family.</text>
</comment>
<gene>
    <name evidence="7" type="ORF">R0H02_04275</name>
</gene>
<dbReference type="Gene3D" id="2.60.40.3310">
    <property type="match status" value="1"/>
</dbReference>
<dbReference type="InterPro" id="IPR036937">
    <property type="entry name" value="Adhesion_dom_fimbrial_sf"/>
</dbReference>
<dbReference type="InterPro" id="IPR000259">
    <property type="entry name" value="Adhesion_dom_fimbrial"/>
</dbReference>
<protein>
    <submittedName>
        <fullName evidence="7">Fimbrial protein</fullName>
    </submittedName>
</protein>
<dbReference type="Pfam" id="PF00419">
    <property type="entry name" value="Fimbrial"/>
    <property type="match status" value="1"/>
</dbReference>
<dbReference type="PANTHER" id="PTHR33420:SF3">
    <property type="entry name" value="FIMBRIAL SUBUNIT ELFA"/>
    <property type="match status" value="1"/>
</dbReference>
<feature type="domain" description="Fimbrial-type adhesion" evidence="6">
    <location>
        <begin position="202"/>
        <end position="339"/>
    </location>
</feature>
<feature type="signal peptide" evidence="5">
    <location>
        <begin position="1"/>
        <end position="25"/>
    </location>
</feature>
<dbReference type="GO" id="GO:0009289">
    <property type="term" value="C:pilus"/>
    <property type="evidence" value="ECO:0007669"/>
    <property type="project" value="UniProtKB-SubCell"/>
</dbReference>
<evidence type="ECO:0000256" key="5">
    <source>
        <dbReference type="SAM" id="SignalP"/>
    </source>
</evidence>
<dbReference type="EMBL" id="JAWJAC010000002">
    <property type="protein sequence ID" value="MDV2861684.1"/>
    <property type="molecule type" value="Genomic_DNA"/>
</dbReference>
<evidence type="ECO:0000256" key="1">
    <source>
        <dbReference type="ARBA" id="ARBA00004561"/>
    </source>
</evidence>
<accession>A0AB35RRU2</accession>
<dbReference type="Gene3D" id="2.60.40.1090">
    <property type="entry name" value="Fimbrial-type adhesion domain"/>
    <property type="match status" value="1"/>
</dbReference>
<feature type="chain" id="PRO_5044309002" evidence="5">
    <location>
        <begin position="26"/>
        <end position="340"/>
    </location>
</feature>
<reference evidence="7 8" key="1">
    <citation type="submission" date="2023-10" db="EMBL/GenBank/DDBJ databases">
        <title>Phytobacter spp. The emergence of a new genus of hospital-origin enterobacteria encoding carbapenemases in Argentina.</title>
        <authorList>
            <person name="Vay C."/>
            <person name="Almuzara M."/>
            <person name="Traglia G.M."/>
            <person name="Campos J."/>
        </authorList>
    </citation>
    <scope>NUCLEOTIDE SEQUENCE [LARGE SCALE GENOMIC DNA]</scope>
    <source>
        <strain evidence="7 8">CVMA36</strain>
    </source>
</reference>
<organism evidence="7 8">
    <name type="scientific">Phytobacter ursingii</name>
    <dbReference type="NCBI Taxonomy" id="1972431"/>
    <lineage>
        <taxon>Bacteria</taxon>
        <taxon>Pseudomonadati</taxon>
        <taxon>Pseudomonadota</taxon>
        <taxon>Gammaproteobacteria</taxon>
        <taxon>Enterobacterales</taxon>
        <taxon>Enterobacteriaceae</taxon>
        <taxon>Phytobacter</taxon>
    </lineage>
</organism>
<evidence type="ECO:0000256" key="4">
    <source>
        <dbReference type="ARBA" id="ARBA00023263"/>
    </source>
</evidence>
<dbReference type="SUPFAM" id="SSF49401">
    <property type="entry name" value="Bacterial adhesins"/>
    <property type="match status" value="1"/>
</dbReference>
<keyword evidence="3 5" id="KW-0732">Signal</keyword>
<comment type="subcellular location">
    <subcellularLocation>
        <location evidence="1">Fimbrium</location>
    </subcellularLocation>
</comment>
<dbReference type="InterPro" id="IPR008966">
    <property type="entry name" value="Adhesion_dom_sf"/>
</dbReference>
<proteinExistence type="inferred from homology"/>
<evidence type="ECO:0000313" key="7">
    <source>
        <dbReference type="EMBL" id="MDV2861684.1"/>
    </source>
</evidence>